<gene>
    <name evidence="8" type="primary">kaiC</name>
    <name evidence="8" type="ORF">I8748_31790</name>
</gene>
<dbReference type="InterPro" id="IPR030665">
    <property type="entry name" value="KaiC"/>
</dbReference>
<evidence type="ECO:0000313" key="8">
    <source>
        <dbReference type="EMBL" id="MBH8566683.1"/>
    </source>
</evidence>
<dbReference type="Pfam" id="PF06745">
    <property type="entry name" value="ATPase"/>
    <property type="match status" value="2"/>
</dbReference>
<evidence type="ECO:0000259" key="7">
    <source>
        <dbReference type="PROSITE" id="PS51146"/>
    </source>
</evidence>
<evidence type="ECO:0000256" key="3">
    <source>
        <dbReference type="ARBA" id="ARBA00022679"/>
    </source>
</evidence>
<keyword evidence="5" id="KW-0418">Kinase</keyword>
<sequence>MNKPKIDTQVKPTTLAKCPTGIQGLDEITYGGLPQGRPILICGRAGCGKTLMAMEFLVRGATLFNEPGVFMAFEETAEELTQNVASLGWDVAKLIKEKKLVIDHVHVERSQIQETGEYDLEALFIRLGYEIDAIAAKRVVIDTLEVLFGGLDNAAIVRAELRRLFLWLKTKGVTAIITSESDENSLTRHGLEEYVSDCVIRIDQRVSNELSTRRLQIIKYRGSKHGSNEYPFLIKEDGISVLPITSVGLDYPVTNEWISSGIKRLDTMLGGQGFFRGSSILISGTAGTGKSSFCAHFADATCQREEKCLYFAFEESLQQIIRNMRSIGIDLEPAVHKGLLKFQALRPTYYGLEMHLVNMLSTVNDFQPNTVIIDPISNLTYGSNDIQVKSFMMRLIDYLKTKNITTLLTNLNEANSAFVEYTEIGISSLADTWILLRSVESNGERNRLIHVLKSRGTSHSNQVREFLLTDEGVQLLDVYLGAEGVLTGTARIIQEAKDKAAAVTRQRKIEQKQRDIERKRLLMEAQVKAIQAQFEIDKKEIERLISIEETQEKVLFEEQEKRFYLRQADT</sequence>
<dbReference type="InterPro" id="IPR051347">
    <property type="entry name" value="Circadian_clock_KaiC-rel"/>
</dbReference>
<dbReference type="Proteomes" id="UP000632766">
    <property type="component" value="Unassembled WGS sequence"/>
</dbReference>
<dbReference type="RefSeq" id="WP_198128422.1">
    <property type="nucleotide sequence ID" value="NZ_JAECZC010000102.1"/>
</dbReference>
<evidence type="ECO:0000256" key="6">
    <source>
        <dbReference type="ARBA" id="ARBA00022801"/>
    </source>
</evidence>
<keyword evidence="6" id="KW-0378">Hydrolase</keyword>
<feature type="domain" description="KaiC" evidence="7">
    <location>
        <begin position="256"/>
        <end position="489"/>
    </location>
</feature>
<dbReference type="SUPFAM" id="SSF52540">
    <property type="entry name" value="P-loop containing nucleoside triphosphate hydrolases"/>
    <property type="match status" value="2"/>
</dbReference>
<protein>
    <recommendedName>
        <fullName evidence="1">non-specific serine/threonine protein kinase</fullName>
        <ecNumber evidence="1">2.7.11.1</ecNumber>
    </recommendedName>
</protein>
<dbReference type="EC" id="2.7.11.1" evidence="1"/>
<dbReference type="InterPro" id="IPR010624">
    <property type="entry name" value="KaiC_dom"/>
</dbReference>
<comment type="caution">
    <text evidence="8">The sequence shown here is derived from an EMBL/GenBank/DDBJ whole genome shotgun (WGS) entry which is preliminary data.</text>
</comment>
<keyword evidence="2" id="KW-0597">Phosphoprotein</keyword>
<dbReference type="PROSITE" id="PS51146">
    <property type="entry name" value="KAIC"/>
    <property type="match status" value="2"/>
</dbReference>
<evidence type="ECO:0000313" key="9">
    <source>
        <dbReference type="Proteomes" id="UP000632766"/>
    </source>
</evidence>
<dbReference type="GO" id="GO:0016787">
    <property type="term" value="F:hydrolase activity"/>
    <property type="evidence" value="ECO:0007669"/>
    <property type="project" value="UniProtKB-KW"/>
</dbReference>
<feature type="domain" description="KaiC" evidence="7">
    <location>
        <begin position="16"/>
        <end position="255"/>
    </location>
</feature>
<dbReference type="InterPro" id="IPR047222">
    <property type="entry name" value="KaiC_C"/>
</dbReference>
<dbReference type="InterPro" id="IPR047221">
    <property type="entry name" value="KaiC_N"/>
</dbReference>
<evidence type="ECO:0000256" key="4">
    <source>
        <dbReference type="ARBA" id="ARBA00022737"/>
    </source>
</evidence>
<dbReference type="InterPro" id="IPR027417">
    <property type="entry name" value="P-loop_NTPase"/>
</dbReference>
<dbReference type="EMBL" id="JAECZC010000102">
    <property type="protein sequence ID" value="MBH8566683.1"/>
    <property type="molecule type" value="Genomic_DNA"/>
</dbReference>
<dbReference type="PANTHER" id="PTHR42926">
    <property type="match status" value="1"/>
</dbReference>
<evidence type="ECO:0000256" key="1">
    <source>
        <dbReference type="ARBA" id="ARBA00012513"/>
    </source>
</evidence>
<keyword evidence="4" id="KW-0677">Repeat</keyword>
<dbReference type="PANTHER" id="PTHR42926:SF1">
    <property type="entry name" value="CIRCADIAN CLOCK OSCILLATOR PROTEIN KAIC 1"/>
    <property type="match status" value="1"/>
</dbReference>
<proteinExistence type="predicted"/>
<evidence type="ECO:0000256" key="2">
    <source>
        <dbReference type="ARBA" id="ARBA00022553"/>
    </source>
</evidence>
<accession>A0A8J7HVD1</accession>
<organism evidence="8 9">
    <name type="scientific">Amazonocrinis nigriterrae CENA67</name>
    <dbReference type="NCBI Taxonomy" id="2794033"/>
    <lineage>
        <taxon>Bacteria</taxon>
        <taxon>Bacillati</taxon>
        <taxon>Cyanobacteriota</taxon>
        <taxon>Cyanophyceae</taxon>
        <taxon>Nostocales</taxon>
        <taxon>Nostocaceae</taxon>
        <taxon>Amazonocrinis</taxon>
        <taxon>Amazonocrinis nigriterrae</taxon>
    </lineage>
</organism>
<reference evidence="8 9" key="1">
    <citation type="journal article" date="2021" name="Int. J. Syst. Evol. Microbiol.">
        <title>Amazonocrinis nigriterrae gen. nov., sp. nov., Atlanticothrix silvestris gen. nov., sp. nov. and Dendronalium phyllosphericum gen. nov., sp. nov., nostocacean cyanobacteria from Brazilian environments.</title>
        <authorList>
            <person name="Alvarenga D.O."/>
            <person name="Andreote A.P.D."/>
            <person name="Branco L.H.Z."/>
            <person name="Delbaje E."/>
            <person name="Cruz R.B."/>
            <person name="Varani A.M."/>
            <person name="Fiore M.F."/>
        </authorList>
    </citation>
    <scope>NUCLEOTIDE SEQUENCE [LARGE SCALE GENOMIC DNA]</scope>
    <source>
        <strain evidence="8 9">CENA67</strain>
    </source>
</reference>
<dbReference type="AlphaFoldDB" id="A0A8J7HVD1"/>
<keyword evidence="9" id="KW-1185">Reference proteome</keyword>
<dbReference type="CDD" id="cd19485">
    <property type="entry name" value="KaiC-N"/>
    <property type="match status" value="1"/>
</dbReference>
<dbReference type="PIRSF" id="PIRSF039117">
    <property type="entry name" value="KaiC"/>
    <property type="match status" value="1"/>
</dbReference>
<evidence type="ECO:0000256" key="5">
    <source>
        <dbReference type="ARBA" id="ARBA00022777"/>
    </source>
</evidence>
<dbReference type="GO" id="GO:0004674">
    <property type="term" value="F:protein serine/threonine kinase activity"/>
    <property type="evidence" value="ECO:0007669"/>
    <property type="project" value="UniProtKB-EC"/>
</dbReference>
<dbReference type="Gene3D" id="3.40.50.300">
    <property type="entry name" value="P-loop containing nucleotide triphosphate hydrolases"/>
    <property type="match status" value="2"/>
</dbReference>
<dbReference type="InterPro" id="IPR014774">
    <property type="entry name" value="KaiC-like_dom"/>
</dbReference>
<dbReference type="CDD" id="cd19484">
    <property type="entry name" value="KaiC_C"/>
    <property type="match status" value="1"/>
</dbReference>
<dbReference type="NCBIfam" id="NF006799">
    <property type="entry name" value="PRK09302.1"/>
    <property type="match status" value="1"/>
</dbReference>
<name>A0A8J7HVD1_9NOST</name>
<dbReference type="GO" id="GO:0005524">
    <property type="term" value="F:ATP binding"/>
    <property type="evidence" value="ECO:0007669"/>
    <property type="project" value="InterPro"/>
</dbReference>
<keyword evidence="3" id="KW-0808">Transferase</keyword>